<accession>A0ABU9U907</accession>
<evidence type="ECO:0000256" key="1">
    <source>
        <dbReference type="SAM" id="SignalP"/>
    </source>
</evidence>
<dbReference type="PROSITE" id="PS51257">
    <property type="entry name" value="PROKAR_LIPOPROTEIN"/>
    <property type="match status" value="1"/>
</dbReference>
<reference evidence="2 3" key="1">
    <citation type="submission" date="2024-03" db="EMBL/GenBank/DDBJ databases">
        <title>Community enrichment and isolation of bacterial strains for fucoidan degradation.</title>
        <authorList>
            <person name="Sichert A."/>
        </authorList>
    </citation>
    <scope>NUCLEOTIDE SEQUENCE [LARGE SCALE GENOMIC DNA]</scope>
    <source>
        <strain evidence="2 3">AS81</strain>
    </source>
</reference>
<organism evidence="2 3">
    <name type="scientific">Pseudoalteromonas neustonica</name>
    <dbReference type="NCBI Taxonomy" id="1840331"/>
    <lineage>
        <taxon>Bacteria</taxon>
        <taxon>Pseudomonadati</taxon>
        <taxon>Pseudomonadota</taxon>
        <taxon>Gammaproteobacteria</taxon>
        <taxon>Alteromonadales</taxon>
        <taxon>Pseudoalteromonadaceae</taxon>
        <taxon>Pseudoalteromonas</taxon>
    </lineage>
</organism>
<comment type="caution">
    <text evidence="2">The sequence shown here is derived from an EMBL/GenBank/DDBJ whole genome shotgun (WGS) entry which is preliminary data.</text>
</comment>
<dbReference type="EMBL" id="JBBMQU010000052">
    <property type="protein sequence ID" value="MEM5552846.1"/>
    <property type="molecule type" value="Genomic_DNA"/>
</dbReference>
<evidence type="ECO:0008006" key="4">
    <source>
        <dbReference type="Google" id="ProtNLM"/>
    </source>
</evidence>
<feature type="signal peptide" evidence="1">
    <location>
        <begin position="1"/>
        <end position="22"/>
    </location>
</feature>
<gene>
    <name evidence="2" type="ORF">WNY63_19165</name>
</gene>
<feature type="chain" id="PRO_5045766876" description="Adhesin" evidence="1">
    <location>
        <begin position="23"/>
        <end position="300"/>
    </location>
</feature>
<name>A0ABU9U907_9GAMM</name>
<dbReference type="Proteomes" id="UP001388366">
    <property type="component" value="Unassembled WGS sequence"/>
</dbReference>
<protein>
    <recommendedName>
        <fullName evidence="4">Adhesin</fullName>
    </recommendedName>
</protein>
<sequence length="300" mass="33180">MLKITHLFISIFLLACSVSAFGQSEVVICNDCSQNKQERVAKFSAEYNTRSIVVVDMKNETAKKFDTFYSEDRFGEPSINVSQTSLNSDELHDLDLLYQYRKELVRVVTLAANKSMFGSETNAFNKNSLNTASSSGSTDDYVIGKVIKVKGSPYDFMNNSSFRNSIYNSHFGGSTSGLAKILSNTMKTIKFPSMNKPEVYIKVEFYSDDLGNVPNGFISVTLKLVTQSFDILGGRDGFNNSIPLTRADVDGRQFKFSGAADGLKEKAKFELYINPFGGGGGCSVTKTEVIGNRVVYTYRC</sequence>
<evidence type="ECO:0000313" key="3">
    <source>
        <dbReference type="Proteomes" id="UP001388366"/>
    </source>
</evidence>
<keyword evidence="3" id="KW-1185">Reference proteome</keyword>
<evidence type="ECO:0000313" key="2">
    <source>
        <dbReference type="EMBL" id="MEM5552846.1"/>
    </source>
</evidence>
<proteinExistence type="predicted"/>
<keyword evidence="1" id="KW-0732">Signal</keyword>
<dbReference type="RefSeq" id="WP_342884563.1">
    <property type="nucleotide sequence ID" value="NZ_JBBMQU010000052.1"/>
</dbReference>